<keyword evidence="2" id="KW-0808">Transferase</keyword>
<evidence type="ECO:0000313" key="8">
    <source>
        <dbReference type="EMBL" id="CAB4847097.1"/>
    </source>
</evidence>
<dbReference type="GO" id="GO:0042158">
    <property type="term" value="P:lipoprotein biosynthetic process"/>
    <property type="evidence" value="ECO:0007669"/>
    <property type="project" value="InterPro"/>
</dbReference>
<dbReference type="HAMAP" id="MF_01147">
    <property type="entry name" value="Lgt"/>
    <property type="match status" value="1"/>
</dbReference>
<dbReference type="PROSITE" id="PS01311">
    <property type="entry name" value="LGT"/>
    <property type="match status" value="1"/>
</dbReference>
<dbReference type="NCBIfam" id="TIGR00544">
    <property type="entry name" value="lgt"/>
    <property type="match status" value="1"/>
</dbReference>
<name>A0A6J7RJF4_9ZZZZ</name>
<organism evidence="10">
    <name type="scientific">freshwater metagenome</name>
    <dbReference type="NCBI Taxonomy" id="449393"/>
    <lineage>
        <taxon>unclassified sequences</taxon>
        <taxon>metagenomes</taxon>
        <taxon>ecological metagenomes</taxon>
    </lineage>
</organism>
<feature type="region of interest" description="Disordered" evidence="6">
    <location>
        <begin position="273"/>
        <end position="312"/>
    </location>
</feature>
<keyword evidence="3 7" id="KW-0812">Transmembrane</keyword>
<gene>
    <name evidence="8" type="ORF">UFOPK3268_00359</name>
    <name evidence="9" type="ORF">UFOPK3752_00244</name>
    <name evidence="10" type="ORF">UFOPK4150_00764</name>
</gene>
<keyword evidence="4 7" id="KW-1133">Transmembrane helix</keyword>
<evidence type="ECO:0000256" key="6">
    <source>
        <dbReference type="SAM" id="MobiDB-lite"/>
    </source>
</evidence>
<feature type="transmembrane region" description="Helical" evidence="7">
    <location>
        <begin position="247"/>
        <end position="265"/>
    </location>
</feature>
<feature type="transmembrane region" description="Helical" evidence="7">
    <location>
        <begin position="57"/>
        <end position="79"/>
    </location>
</feature>
<feature type="compositionally biased region" description="Gly residues" evidence="6">
    <location>
        <begin position="282"/>
        <end position="294"/>
    </location>
</feature>
<dbReference type="AlphaFoldDB" id="A0A6J7RJF4"/>
<evidence type="ECO:0000256" key="7">
    <source>
        <dbReference type="SAM" id="Phobius"/>
    </source>
</evidence>
<evidence type="ECO:0000256" key="4">
    <source>
        <dbReference type="ARBA" id="ARBA00022989"/>
    </source>
</evidence>
<dbReference type="EMBL" id="CAFBIZ010000028">
    <property type="protein sequence ID" value="CAB4847097.1"/>
    <property type="molecule type" value="Genomic_DNA"/>
</dbReference>
<feature type="transmembrane region" description="Helical" evidence="7">
    <location>
        <begin position="27"/>
        <end position="45"/>
    </location>
</feature>
<dbReference type="InterPro" id="IPR001640">
    <property type="entry name" value="Lgt"/>
</dbReference>
<dbReference type="PANTHER" id="PTHR30589:SF0">
    <property type="entry name" value="PHOSPHATIDYLGLYCEROL--PROLIPOPROTEIN DIACYLGLYCERYL TRANSFERASE"/>
    <property type="match status" value="1"/>
</dbReference>
<keyword evidence="5 7" id="KW-0472">Membrane</keyword>
<dbReference type="EMBL" id="CAFBPU010000012">
    <property type="protein sequence ID" value="CAB5028872.1"/>
    <property type="molecule type" value="Genomic_DNA"/>
</dbReference>
<dbReference type="Pfam" id="PF01790">
    <property type="entry name" value="LGT"/>
    <property type="match status" value="1"/>
</dbReference>
<proteinExistence type="inferred from homology"/>
<evidence type="ECO:0000313" key="9">
    <source>
        <dbReference type="EMBL" id="CAB4927901.1"/>
    </source>
</evidence>
<evidence type="ECO:0000313" key="10">
    <source>
        <dbReference type="EMBL" id="CAB5028872.1"/>
    </source>
</evidence>
<evidence type="ECO:0000256" key="1">
    <source>
        <dbReference type="ARBA" id="ARBA00022475"/>
    </source>
</evidence>
<keyword evidence="1" id="KW-1003">Cell membrane</keyword>
<evidence type="ECO:0000256" key="2">
    <source>
        <dbReference type="ARBA" id="ARBA00022679"/>
    </source>
</evidence>
<dbReference type="GO" id="GO:0008961">
    <property type="term" value="F:phosphatidylglycerol-prolipoprotein diacylglyceryl transferase activity"/>
    <property type="evidence" value="ECO:0007669"/>
    <property type="project" value="InterPro"/>
</dbReference>
<sequence length="312" mass="33498">MTTALGLLGFIPSPPQGVWNIGPFPIRGYAMCILAGIIVAIYLGNRRWVARGGTPGLVADVAMWAVPLGIVGGRAYHVMTDWQLYFGSTGSGWVNSLKIWDGGLGIWGAIALGGVGAWIGCRRHGVPLPPFADAIAPGIAVAQAIGRFGNWFNQELFGSPSTVPWALSISPEHRPPAYAQFETFQPTFLYESLWCLAVAGIIVWADRRWHLGHGRAFALYFGLYSLGRGVIEPFRIDQAFHLWGIRLNVYTAALSVVAMMAYILISHSRRPGHEDPEMLRGNGRGSGRRAGGSGESVSASGPNADDAGTLTP</sequence>
<evidence type="ECO:0000256" key="3">
    <source>
        <dbReference type="ARBA" id="ARBA00022692"/>
    </source>
</evidence>
<protein>
    <submittedName>
        <fullName evidence="10">Unannotated protein</fullName>
    </submittedName>
</protein>
<reference evidence="10" key="1">
    <citation type="submission" date="2020-05" db="EMBL/GenBank/DDBJ databases">
        <authorList>
            <person name="Chiriac C."/>
            <person name="Salcher M."/>
            <person name="Ghai R."/>
            <person name="Kavagutti S V."/>
        </authorList>
    </citation>
    <scope>NUCLEOTIDE SEQUENCE</scope>
</reference>
<dbReference type="EMBL" id="CAFBND010000006">
    <property type="protein sequence ID" value="CAB4927901.1"/>
    <property type="molecule type" value="Genomic_DNA"/>
</dbReference>
<dbReference type="PANTHER" id="PTHR30589">
    <property type="entry name" value="PROLIPOPROTEIN DIACYLGLYCERYL TRANSFERASE"/>
    <property type="match status" value="1"/>
</dbReference>
<accession>A0A6J7RJF4</accession>
<evidence type="ECO:0000256" key="5">
    <source>
        <dbReference type="ARBA" id="ARBA00023136"/>
    </source>
</evidence>
<feature type="transmembrane region" description="Helical" evidence="7">
    <location>
        <begin position="188"/>
        <end position="205"/>
    </location>
</feature>
<feature type="transmembrane region" description="Helical" evidence="7">
    <location>
        <begin position="99"/>
        <end position="119"/>
    </location>
</feature>
<dbReference type="GO" id="GO:0005886">
    <property type="term" value="C:plasma membrane"/>
    <property type="evidence" value="ECO:0007669"/>
    <property type="project" value="InterPro"/>
</dbReference>